<dbReference type="SUPFAM" id="SSF46689">
    <property type="entry name" value="Homeodomain-like"/>
    <property type="match status" value="2"/>
</dbReference>
<evidence type="ECO:0000313" key="7">
    <source>
        <dbReference type="Proteomes" id="UP000320722"/>
    </source>
</evidence>
<dbReference type="PROSITE" id="PS00041">
    <property type="entry name" value="HTH_ARAC_FAMILY_1"/>
    <property type="match status" value="1"/>
</dbReference>
<gene>
    <name evidence="6" type="primary">btr</name>
    <name evidence="6" type="ORF">V6x_29200</name>
</gene>
<dbReference type="InterPro" id="IPR003313">
    <property type="entry name" value="AraC-bd"/>
</dbReference>
<accession>A0A517WD91</accession>
<keyword evidence="2" id="KW-0238">DNA-binding</keyword>
<dbReference type="GO" id="GO:0043565">
    <property type="term" value="F:sequence-specific DNA binding"/>
    <property type="evidence" value="ECO:0007669"/>
    <property type="project" value="InterPro"/>
</dbReference>
<dbReference type="InterPro" id="IPR018062">
    <property type="entry name" value="HTH_AraC-typ_CS"/>
</dbReference>
<protein>
    <submittedName>
        <fullName evidence="6">HTH-type transcriptional activator Btr</fullName>
    </submittedName>
</protein>
<evidence type="ECO:0000256" key="2">
    <source>
        <dbReference type="ARBA" id="ARBA00023125"/>
    </source>
</evidence>
<proteinExistence type="predicted"/>
<dbReference type="InterPro" id="IPR009057">
    <property type="entry name" value="Homeodomain-like_sf"/>
</dbReference>
<dbReference type="SMART" id="SM00342">
    <property type="entry name" value="HTH_ARAC"/>
    <property type="match status" value="1"/>
</dbReference>
<keyword evidence="1" id="KW-0805">Transcription regulation</keyword>
<sequence length="247" mass="28124">MTGSPFQYIASSRVRFHQELHLRPRRISHYRFLYVEAGSGAYRIAEEAFEVTAGWLGLLAPGVRENRYFGREPVSYLFVEFQAATRLTEQRAVPFPGQEPQRSALIGLLKTIQAEQADAEGCLLAAAVRLMFPEADRGTQRRLDDRLRKVVRLIEAAPDQNHRISALAETAGLSEPHLRRLFREQMGESPKRFLRRTRMEFARRLIQQEGLRVGEVAHLLGIASVFQFSAQYRQVLGHPPSEDRGLG</sequence>
<evidence type="ECO:0000259" key="5">
    <source>
        <dbReference type="PROSITE" id="PS01124"/>
    </source>
</evidence>
<dbReference type="PANTHER" id="PTHR46796:SF7">
    <property type="entry name" value="ARAC FAMILY TRANSCRIPTIONAL REGULATOR"/>
    <property type="match status" value="1"/>
</dbReference>
<organism evidence="6 7">
    <name type="scientific">Gimesia chilikensis</name>
    <dbReference type="NCBI Taxonomy" id="2605989"/>
    <lineage>
        <taxon>Bacteria</taxon>
        <taxon>Pseudomonadati</taxon>
        <taxon>Planctomycetota</taxon>
        <taxon>Planctomycetia</taxon>
        <taxon>Planctomycetales</taxon>
        <taxon>Planctomycetaceae</taxon>
        <taxon>Gimesia</taxon>
    </lineage>
</organism>
<feature type="domain" description="HTH araC/xylS-type" evidence="5">
    <location>
        <begin position="148"/>
        <end position="246"/>
    </location>
</feature>
<evidence type="ECO:0000256" key="3">
    <source>
        <dbReference type="ARBA" id="ARBA00023159"/>
    </source>
</evidence>
<dbReference type="PANTHER" id="PTHR46796">
    <property type="entry name" value="HTH-TYPE TRANSCRIPTIONAL ACTIVATOR RHAS-RELATED"/>
    <property type="match status" value="1"/>
</dbReference>
<dbReference type="EMBL" id="CP036347">
    <property type="protein sequence ID" value="QDU03208.1"/>
    <property type="molecule type" value="Genomic_DNA"/>
</dbReference>
<evidence type="ECO:0000256" key="4">
    <source>
        <dbReference type="ARBA" id="ARBA00023163"/>
    </source>
</evidence>
<evidence type="ECO:0000313" key="6">
    <source>
        <dbReference type="EMBL" id="QDU03208.1"/>
    </source>
</evidence>
<dbReference type="PROSITE" id="PS01124">
    <property type="entry name" value="HTH_ARAC_FAMILY_2"/>
    <property type="match status" value="1"/>
</dbReference>
<keyword evidence="3" id="KW-0010">Activator</keyword>
<dbReference type="Gene3D" id="1.10.10.60">
    <property type="entry name" value="Homeodomain-like"/>
    <property type="match status" value="1"/>
</dbReference>
<dbReference type="InterPro" id="IPR037923">
    <property type="entry name" value="HTH-like"/>
</dbReference>
<dbReference type="InterPro" id="IPR050204">
    <property type="entry name" value="AraC_XylS_family_regulators"/>
</dbReference>
<dbReference type="AlphaFoldDB" id="A0A517WD91"/>
<name>A0A517WD91_9PLAN</name>
<keyword evidence="4" id="KW-0804">Transcription</keyword>
<dbReference type="InterPro" id="IPR018060">
    <property type="entry name" value="HTH_AraC"/>
</dbReference>
<dbReference type="GO" id="GO:0003700">
    <property type="term" value="F:DNA-binding transcription factor activity"/>
    <property type="evidence" value="ECO:0007669"/>
    <property type="project" value="InterPro"/>
</dbReference>
<dbReference type="SUPFAM" id="SSF51215">
    <property type="entry name" value="Regulatory protein AraC"/>
    <property type="match status" value="1"/>
</dbReference>
<reference evidence="6 7" key="1">
    <citation type="submission" date="2019-02" db="EMBL/GenBank/DDBJ databases">
        <title>Deep-cultivation of Planctomycetes and their phenomic and genomic characterization uncovers novel biology.</title>
        <authorList>
            <person name="Wiegand S."/>
            <person name="Jogler M."/>
            <person name="Boedeker C."/>
            <person name="Pinto D."/>
            <person name="Vollmers J."/>
            <person name="Rivas-Marin E."/>
            <person name="Kohn T."/>
            <person name="Peeters S.H."/>
            <person name="Heuer A."/>
            <person name="Rast P."/>
            <person name="Oberbeckmann S."/>
            <person name="Bunk B."/>
            <person name="Jeske O."/>
            <person name="Meyerdierks A."/>
            <person name="Storesund J.E."/>
            <person name="Kallscheuer N."/>
            <person name="Luecker S."/>
            <person name="Lage O.M."/>
            <person name="Pohl T."/>
            <person name="Merkel B.J."/>
            <person name="Hornburger P."/>
            <person name="Mueller R.-W."/>
            <person name="Bruemmer F."/>
            <person name="Labrenz M."/>
            <person name="Spormann A.M."/>
            <person name="Op den Camp H."/>
            <person name="Overmann J."/>
            <person name="Amann R."/>
            <person name="Jetten M.S.M."/>
            <person name="Mascher T."/>
            <person name="Medema M.H."/>
            <person name="Devos D.P."/>
            <person name="Kaster A.-K."/>
            <person name="Ovreas L."/>
            <person name="Rohde M."/>
            <person name="Galperin M.Y."/>
            <person name="Jogler C."/>
        </authorList>
    </citation>
    <scope>NUCLEOTIDE SEQUENCE [LARGE SCALE GENOMIC DNA]</scope>
    <source>
        <strain evidence="6 7">V6</strain>
    </source>
</reference>
<dbReference type="Proteomes" id="UP000320722">
    <property type="component" value="Chromosome"/>
</dbReference>
<evidence type="ECO:0000256" key="1">
    <source>
        <dbReference type="ARBA" id="ARBA00023015"/>
    </source>
</evidence>
<dbReference type="Pfam" id="PF12833">
    <property type="entry name" value="HTH_18"/>
    <property type="match status" value="1"/>
</dbReference>
<dbReference type="Pfam" id="PF02311">
    <property type="entry name" value="AraC_binding"/>
    <property type="match status" value="1"/>
</dbReference>